<dbReference type="EMBL" id="CP017599">
    <property type="protein sequence ID" value="AOX02013.1"/>
    <property type="molecule type" value="Genomic_DNA"/>
</dbReference>
<dbReference type="Gene3D" id="2.150.10.10">
    <property type="entry name" value="Serralysin-like metalloprotease, C-terminal"/>
    <property type="match status" value="1"/>
</dbReference>
<accession>A0A1D8TWU4</accession>
<dbReference type="Proteomes" id="UP000177870">
    <property type="component" value="Chromosome"/>
</dbReference>
<proteinExistence type="predicted"/>
<reference evidence="2" key="1">
    <citation type="submission" date="2016-10" db="EMBL/GenBank/DDBJ databases">
        <title>Comparative genomics uncovers the prolific and rare metabolic potential of the cyanobacterial genus Moorea.</title>
        <authorList>
            <person name="Leao T."/>
            <person name="Castelao G."/>
            <person name="Korobeynikov A."/>
            <person name="Monroe E.A."/>
            <person name="Podell S."/>
            <person name="Glukhov E."/>
            <person name="Allen E."/>
            <person name="Gerwick W.H."/>
            <person name="Gerwick L."/>
        </authorList>
    </citation>
    <scope>NUCLEOTIDE SEQUENCE [LARGE SCALE GENOMIC DNA]</scope>
    <source>
        <strain evidence="2">PAL-8-15-08-1</strain>
    </source>
</reference>
<gene>
    <name evidence="1" type="ORF">BJP34_23580</name>
</gene>
<dbReference type="InterPro" id="IPR011049">
    <property type="entry name" value="Serralysin-like_metalloprot_C"/>
</dbReference>
<dbReference type="KEGG" id="mpro:BJP34_23580"/>
<evidence type="ECO:0000313" key="1">
    <source>
        <dbReference type="EMBL" id="AOX02013.1"/>
    </source>
</evidence>
<protein>
    <submittedName>
        <fullName evidence="1">Uncharacterized protein</fullName>
    </submittedName>
</protein>
<organism evidence="1 2">
    <name type="scientific">Moorena producens PAL-8-15-08-1</name>
    <dbReference type="NCBI Taxonomy" id="1458985"/>
    <lineage>
        <taxon>Bacteria</taxon>
        <taxon>Bacillati</taxon>
        <taxon>Cyanobacteriota</taxon>
        <taxon>Cyanophyceae</taxon>
        <taxon>Coleofasciculales</taxon>
        <taxon>Coleofasciculaceae</taxon>
        <taxon>Moorena</taxon>
    </lineage>
</organism>
<evidence type="ECO:0000313" key="2">
    <source>
        <dbReference type="Proteomes" id="UP000177870"/>
    </source>
</evidence>
<dbReference type="AlphaFoldDB" id="A0A1D8TWU4"/>
<dbReference type="STRING" id="1458985.BJP34_23580"/>
<sequence>MTSSCGLVDPARSLMILARLALHYGQWHQASTVPNQGTFMFVSKHLAVSGQRSAVSGQRSVVSGQWSAVSGQRSVVSGQWSAVSGQLIADIPIRVGIVRIFFPCSLLPVPCSLFPVPFGIADSCSRSVRVALKLIADS</sequence>
<name>A0A1D8TWU4_9CYAN</name>